<dbReference type="PANTHER" id="PTHR39420:SF2">
    <property type="entry name" value="HYDROLASE"/>
    <property type="match status" value="1"/>
</dbReference>
<name>A0A2A6FR24_9MICO</name>
<dbReference type="AlphaFoldDB" id="A0A2A6FR24"/>
<organism evidence="2 3">
    <name type="scientific">Candidatus Lumbricidiphila eiseniae</name>
    <dbReference type="NCBI Taxonomy" id="1969409"/>
    <lineage>
        <taxon>Bacteria</taxon>
        <taxon>Bacillati</taxon>
        <taxon>Actinomycetota</taxon>
        <taxon>Actinomycetes</taxon>
        <taxon>Micrococcales</taxon>
        <taxon>Microbacteriaceae</taxon>
        <taxon>Candidatus Lumbricidiphila</taxon>
    </lineage>
</organism>
<sequence>MNDNFDDPYGDDSEKELRDLLNELLSGGGTISPEHLAKAAGLPHDPATLSALITQLQDAIQNADGGIDWSVAMRQAEERATSAQEQVSAEQRTRFDRAFGVASLWLDEAVDFSASQTQPELLTRRAWVAASMPTWIQLSEPVAISISDSLTRVISENAPEEMRDIVAGAGKVIRGAGGALFAMQLGQVVGQLSAEVVSGGDIGIPLLADGHGAILPQNASEFGAGLDLPHDEIDLYLAVRELAYARLFRHARWLRLHLITSITAFARGISVNTDELERLADRFDPSDTEELRQAVASGSLIRSQSDGQNTALISLETLLALVEGWVDAVTADATSRLPRSDAIAESIRRRRATGGPAESAFASLVGLELRPRRLRDAAALWRAVTNAVGIVERDGLWGHPDLLPGPDDLDDPSALITRLTHADGAEVAADQEFDRALDELLRGATPAAPGEHGTERSGTDTRDGAGPDAESAGAGDRNSGDADAEGQNDAGSGGAGAENQNLGDAGAKDQDDAQSRDRNKDSPGANPDN</sequence>
<proteinExistence type="predicted"/>
<dbReference type="SUPFAM" id="SSF55486">
    <property type="entry name" value="Metalloproteases ('zincins'), catalytic domain"/>
    <property type="match status" value="1"/>
</dbReference>
<feature type="compositionally biased region" description="Basic and acidic residues" evidence="1">
    <location>
        <begin position="506"/>
        <end position="521"/>
    </location>
</feature>
<accession>A0A2A6FR24</accession>
<dbReference type="InterPro" id="IPR018766">
    <property type="entry name" value="Zinicin_2"/>
</dbReference>
<reference evidence="3" key="1">
    <citation type="submission" date="2017-03" db="EMBL/GenBank/DDBJ databases">
        <authorList>
            <person name="Lund M.B."/>
        </authorList>
    </citation>
    <scope>NUCLEOTIDE SEQUENCE [LARGE SCALE GENOMIC DNA]</scope>
</reference>
<evidence type="ECO:0000256" key="1">
    <source>
        <dbReference type="SAM" id="MobiDB-lite"/>
    </source>
</evidence>
<evidence type="ECO:0008006" key="4">
    <source>
        <dbReference type="Google" id="ProtNLM"/>
    </source>
</evidence>
<dbReference type="InterPro" id="IPR042271">
    <property type="entry name" value="Zinicin_2_N"/>
</dbReference>
<dbReference type="Proteomes" id="UP000219994">
    <property type="component" value="Unassembled WGS sequence"/>
</dbReference>
<protein>
    <recommendedName>
        <fullName evidence="4">Hydrolase</fullName>
    </recommendedName>
</protein>
<gene>
    <name evidence="2" type="ORF">B5766_07930</name>
</gene>
<dbReference type="Pfam" id="PF10103">
    <property type="entry name" value="Zincin_2"/>
    <property type="match status" value="1"/>
</dbReference>
<evidence type="ECO:0000313" key="3">
    <source>
        <dbReference type="Proteomes" id="UP000219994"/>
    </source>
</evidence>
<dbReference type="EMBL" id="NAEP01000041">
    <property type="protein sequence ID" value="PDQ35046.1"/>
    <property type="molecule type" value="Genomic_DNA"/>
</dbReference>
<dbReference type="NCBIfam" id="TIGR03624">
    <property type="entry name" value="putative hydrolase"/>
    <property type="match status" value="1"/>
</dbReference>
<evidence type="ECO:0000313" key="2">
    <source>
        <dbReference type="EMBL" id="PDQ35046.1"/>
    </source>
</evidence>
<dbReference type="Gene3D" id="1.20.150.30">
    <property type="entry name" value="Zincin-like metallopeptidase, N-terminal domain"/>
    <property type="match status" value="1"/>
</dbReference>
<dbReference type="PANTHER" id="PTHR39420">
    <property type="match status" value="1"/>
</dbReference>
<comment type="caution">
    <text evidence="2">The sequence shown here is derived from an EMBL/GenBank/DDBJ whole genome shotgun (WGS) entry which is preliminary data.</text>
</comment>
<feature type="compositionally biased region" description="Basic and acidic residues" evidence="1">
    <location>
        <begin position="452"/>
        <end position="465"/>
    </location>
</feature>
<feature type="region of interest" description="Disordered" evidence="1">
    <location>
        <begin position="444"/>
        <end position="529"/>
    </location>
</feature>